<evidence type="ECO:0000313" key="4">
    <source>
        <dbReference type="Proteomes" id="UP001219525"/>
    </source>
</evidence>
<name>A0AAD6V7B7_9AGAR</name>
<dbReference type="EMBL" id="JARJCW010000048">
    <property type="protein sequence ID" value="KAJ7204170.1"/>
    <property type="molecule type" value="Genomic_DNA"/>
</dbReference>
<accession>A0AAD6V7B7</accession>
<evidence type="ECO:0000259" key="2">
    <source>
        <dbReference type="Pfam" id="PF00652"/>
    </source>
</evidence>
<dbReference type="Proteomes" id="UP001219525">
    <property type="component" value="Unassembled WGS sequence"/>
</dbReference>
<proteinExistence type="predicted"/>
<gene>
    <name evidence="3" type="ORF">GGX14DRAFT_460997</name>
</gene>
<dbReference type="Gene3D" id="2.80.10.50">
    <property type="match status" value="1"/>
</dbReference>
<dbReference type="InterPro" id="IPR035992">
    <property type="entry name" value="Ricin_B-like_lectins"/>
</dbReference>
<dbReference type="InterPro" id="IPR000772">
    <property type="entry name" value="Ricin_B_lectin"/>
</dbReference>
<keyword evidence="1" id="KW-0732">Signal</keyword>
<keyword evidence="4" id="KW-1185">Reference proteome</keyword>
<dbReference type="SUPFAM" id="SSF50370">
    <property type="entry name" value="Ricin B-like lectins"/>
    <property type="match status" value="1"/>
</dbReference>
<feature type="signal peptide" evidence="1">
    <location>
        <begin position="1"/>
        <end position="19"/>
    </location>
</feature>
<feature type="chain" id="PRO_5042217425" description="Ricin B lectin domain-containing protein" evidence="1">
    <location>
        <begin position="20"/>
        <end position="130"/>
    </location>
</feature>
<evidence type="ECO:0000313" key="3">
    <source>
        <dbReference type="EMBL" id="KAJ7204170.1"/>
    </source>
</evidence>
<organism evidence="3 4">
    <name type="scientific">Mycena pura</name>
    <dbReference type="NCBI Taxonomy" id="153505"/>
    <lineage>
        <taxon>Eukaryota</taxon>
        <taxon>Fungi</taxon>
        <taxon>Dikarya</taxon>
        <taxon>Basidiomycota</taxon>
        <taxon>Agaricomycotina</taxon>
        <taxon>Agaricomycetes</taxon>
        <taxon>Agaricomycetidae</taxon>
        <taxon>Agaricales</taxon>
        <taxon>Marasmiineae</taxon>
        <taxon>Mycenaceae</taxon>
        <taxon>Mycena</taxon>
    </lineage>
</organism>
<comment type="caution">
    <text evidence="3">The sequence shown here is derived from an EMBL/GenBank/DDBJ whole genome shotgun (WGS) entry which is preliminary data.</text>
</comment>
<sequence>MFRPLAVLVSLSLSLAARAQEPGQTDIFTSALGNDPSLVKCLFAASNADGAAVVLGNCSSANAQWTVPKGAGNAGTLQIFGDKCLDVTNGVDTDGNKLQIWTCAAGNTSAFLLAQYLRRVFTRPRPALRA</sequence>
<dbReference type="CDD" id="cd00161">
    <property type="entry name" value="beta-trefoil_Ricin-like"/>
    <property type="match status" value="1"/>
</dbReference>
<protein>
    <recommendedName>
        <fullName evidence="2">Ricin B lectin domain-containing protein</fullName>
    </recommendedName>
</protein>
<reference evidence="3" key="1">
    <citation type="submission" date="2023-03" db="EMBL/GenBank/DDBJ databases">
        <title>Massive genome expansion in bonnet fungi (Mycena s.s.) driven by repeated elements and novel gene families across ecological guilds.</title>
        <authorList>
            <consortium name="Lawrence Berkeley National Laboratory"/>
            <person name="Harder C.B."/>
            <person name="Miyauchi S."/>
            <person name="Viragh M."/>
            <person name="Kuo A."/>
            <person name="Thoen E."/>
            <person name="Andreopoulos B."/>
            <person name="Lu D."/>
            <person name="Skrede I."/>
            <person name="Drula E."/>
            <person name="Henrissat B."/>
            <person name="Morin E."/>
            <person name="Kohler A."/>
            <person name="Barry K."/>
            <person name="LaButti K."/>
            <person name="Morin E."/>
            <person name="Salamov A."/>
            <person name="Lipzen A."/>
            <person name="Mereny Z."/>
            <person name="Hegedus B."/>
            <person name="Baldrian P."/>
            <person name="Stursova M."/>
            <person name="Weitz H."/>
            <person name="Taylor A."/>
            <person name="Grigoriev I.V."/>
            <person name="Nagy L.G."/>
            <person name="Martin F."/>
            <person name="Kauserud H."/>
        </authorList>
    </citation>
    <scope>NUCLEOTIDE SEQUENCE</scope>
    <source>
        <strain evidence="3">9144</strain>
    </source>
</reference>
<dbReference type="AlphaFoldDB" id="A0AAD6V7B7"/>
<feature type="domain" description="Ricin B lectin" evidence="2">
    <location>
        <begin position="40"/>
        <end position="108"/>
    </location>
</feature>
<feature type="non-terminal residue" evidence="3">
    <location>
        <position position="1"/>
    </location>
</feature>
<dbReference type="Pfam" id="PF00652">
    <property type="entry name" value="Ricin_B_lectin"/>
    <property type="match status" value="1"/>
</dbReference>
<evidence type="ECO:0000256" key="1">
    <source>
        <dbReference type="SAM" id="SignalP"/>
    </source>
</evidence>